<dbReference type="Proteomes" id="UP000001876">
    <property type="component" value="Unassembled WGS sequence"/>
</dbReference>
<dbReference type="InterPro" id="IPR040919">
    <property type="entry name" value="Asparaginase_C"/>
</dbReference>
<dbReference type="InterPro" id="IPR037152">
    <property type="entry name" value="L-asparaginase_N_sf"/>
</dbReference>
<dbReference type="PROSITE" id="PS00917">
    <property type="entry name" value="ASN_GLN_ASE_2"/>
    <property type="match status" value="1"/>
</dbReference>
<dbReference type="InterPro" id="IPR041725">
    <property type="entry name" value="L-asparaginase_I"/>
</dbReference>
<evidence type="ECO:0000256" key="4">
    <source>
        <dbReference type="PROSITE-ProRule" id="PRU10100"/>
    </source>
</evidence>
<feature type="binding site" evidence="3">
    <location>
        <position position="145"/>
    </location>
    <ligand>
        <name>substrate</name>
    </ligand>
</feature>
<dbReference type="KEGG" id="mpp:MICPUCDRAFT_49919"/>
<dbReference type="InterPro" id="IPR027474">
    <property type="entry name" value="L-asparaginase_N"/>
</dbReference>
<dbReference type="GO" id="GO:0009066">
    <property type="term" value="P:aspartate family amino acid metabolic process"/>
    <property type="evidence" value="ECO:0007669"/>
    <property type="project" value="UniProtKB-ARBA"/>
</dbReference>
<reference evidence="7 8" key="1">
    <citation type="journal article" date="2009" name="Science">
        <title>Green evolution and dynamic adaptations revealed by genomes of the marine picoeukaryotes Micromonas.</title>
        <authorList>
            <person name="Worden A.Z."/>
            <person name="Lee J.H."/>
            <person name="Mock T."/>
            <person name="Rouze P."/>
            <person name="Simmons M.P."/>
            <person name="Aerts A.L."/>
            <person name="Allen A.E."/>
            <person name="Cuvelier M.L."/>
            <person name="Derelle E."/>
            <person name="Everett M.V."/>
            <person name="Foulon E."/>
            <person name="Grimwood J."/>
            <person name="Gundlach H."/>
            <person name="Henrissat B."/>
            <person name="Napoli C."/>
            <person name="McDonald S.M."/>
            <person name="Parker M.S."/>
            <person name="Rombauts S."/>
            <person name="Salamov A."/>
            <person name="Von Dassow P."/>
            <person name="Badger J.H."/>
            <person name="Coutinho P.M."/>
            <person name="Demir E."/>
            <person name="Dubchak I."/>
            <person name="Gentemann C."/>
            <person name="Eikrem W."/>
            <person name="Gready J.E."/>
            <person name="John U."/>
            <person name="Lanier W."/>
            <person name="Lindquist E.A."/>
            <person name="Lucas S."/>
            <person name="Mayer K.F."/>
            <person name="Moreau H."/>
            <person name="Not F."/>
            <person name="Otillar R."/>
            <person name="Panaud O."/>
            <person name="Pangilinan J."/>
            <person name="Paulsen I."/>
            <person name="Piegu B."/>
            <person name="Poliakov A."/>
            <person name="Robbens S."/>
            <person name="Schmutz J."/>
            <person name="Toulza E."/>
            <person name="Wyss T."/>
            <person name="Zelensky A."/>
            <person name="Zhou K."/>
            <person name="Armbrust E.V."/>
            <person name="Bhattacharya D."/>
            <person name="Goodenough U.W."/>
            <person name="Van de Peer Y."/>
            <person name="Grigoriev I.V."/>
        </authorList>
    </citation>
    <scope>NUCLEOTIDE SEQUENCE [LARGE SCALE GENOMIC DNA]</scope>
    <source>
        <strain evidence="7 8">CCMP1545</strain>
    </source>
</reference>
<dbReference type="PIRSF" id="PIRSF500176">
    <property type="entry name" value="L_ASNase"/>
    <property type="match status" value="1"/>
</dbReference>
<dbReference type="eggNOG" id="KOG0503">
    <property type="taxonomic scope" value="Eukaryota"/>
</dbReference>
<name>C1MGS2_MICPC</name>
<evidence type="ECO:0000313" key="7">
    <source>
        <dbReference type="EMBL" id="EEH60622.1"/>
    </source>
</evidence>
<dbReference type="AlphaFoldDB" id="C1MGS2"/>
<dbReference type="SMART" id="SM00870">
    <property type="entry name" value="Asparaginase"/>
    <property type="match status" value="1"/>
</dbReference>
<dbReference type="EMBL" id="GG663735">
    <property type="protein sequence ID" value="EEH60622.1"/>
    <property type="molecule type" value="Genomic_DNA"/>
</dbReference>
<feature type="active site" description="O-isoaspartyl threonine intermediate" evidence="2">
    <location>
        <position position="79"/>
    </location>
</feature>
<feature type="binding site" evidence="3">
    <location>
        <begin position="176"/>
        <end position="177"/>
    </location>
    <ligand>
        <name>substrate</name>
    </ligand>
</feature>
<dbReference type="Pfam" id="PF00710">
    <property type="entry name" value="Asparaginase"/>
    <property type="match status" value="1"/>
</dbReference>
<dbReference type="SFLD" id="SFLDS00057">
    <property type="entry name" value="Glutaminase/Asparaginase"/>
    <property type="match status" value="1"/>
</dbReference>
<dbReference type="Gene3D" id="3.40.50.40">
    <property type="match status" value="1"/>
</dbReference>
<dbReference type="InterPro" id="IPR036152">
    <property type="entry name" value="Asp/glu_Ase-like_sf"/>
</dbReference>
<dbReference type="EC" id="3.5.1.1" evidence="1"/>
<dbReference type="PRINTS" id="PR00139">
    <property type="entry name" value="ASNGLNASE"/>
</dbReference>
<dbReference type="OMA" id="CMFGPTS"/>
<dbReference type="Pfam" id="PF17763">
    <property type="entry name" value="Asparaginase_C"/>
    <property type="match status" value="1"/>
</dbReference>
<proteinExistence type="predicted"/>
<dbReference type="GeneID" id="9680395"/>
<feature type="domain" description="L-asparaginase N-terminal" evidence="5">
    <location>
        <begin position="71"/>
        <end position="283"/>
    </location>
</feature>
<evidence type="ECO:0000256" key="2">
    <source>
        <dbReference type="PIRSR" id="PIRSR001220-1"/>
    </source>
</evidence>
<dbReference type="GO" id="GO:0004067">
    <property type="term" value="F:asparaginase activity"/>
    <property type="evidence" value="ECO:0007669"/>
    <property type="project" value="UniProtKB-UniRule"/>
</dbReference>
<dbReference type="PIRSF" id="PIRSF001220">
    <property type="entry name" value="L-ASNase_gatD"/>
    <property type="match status" value="1"/>
</dbReference>
<dbReference type="Gene3D" id="3.40.50.1170">
    <property type="entry name" value="L-asparaginase, N-terminal domain"/>
    <property type="match status" value="1"/>
</dbReference>
<evidence type="ECO:0000259" key="6">
    <source>
        <dbReference type="Pfam" id="PF17763"/>
    </source>
</evidence>
<organism evidence="8">
    <name type="scientific">Micromonas pusilla (strain CCMP1545)</name>
    <name type="common">Picoplanktonic green alga</name>
    <dbReference type="NCBI Taxonomy" id="564608"/>
    <lineage>
        <taxon>Eukaryota</taxon>
        <taxon>Viridiplantae</taxon>
        <taxon>Chlorophyta</taxon>
        <taxon>Mamiellophyceae</taxon>
        <taxon>Mamiellales</taxon>
        <taxon>Mamiellaceae</taxon>
        <taxon>Micromonas</taxon>
    </lineage>
</organism>
<feature type="domain" description="Asparaginase/glutaminase C-terminal" evidence="6">
    <location>
        <begin position="311"/>
        <end position="418"/>
    </location>
</feature>
<accession>C1MGS2</accession>
<dbReference type="PANTHER" id="PTHR11707">
    <property type="entry name" value="L-ASPARAGINASE"/>
    <property type="match status" value="1"/>
</dbReference>
<gene>
    <name evidence="7" type="ORF">MICPUCDRAFT_49919</name>
</gene>
<dbReference type="SUPFAM" id="SSF53774">
    <property type="entry name" value="Glutaminase/Asparaginase"/>
    <property type="match status" value="1"/>
</dbReference>
<sequence length="431" mass="45714">MDIRARLKSKSKATSSSARAARAPSLACFAAARRRRAAASDGAGPPAPTGDACTVPARAPTLYQTRPLPSVLVIHTGGTLGMSGDAFHDVEDGALAGAKVFNEGTGGDYAKTLQPGSLLMNLVTAVPELRTFANLEVKVLFNKDSCNVGPREWIGIARELDAQRDRFDAFIVVHGTDTMAYTGTALSLMLAGFRKPIILTGSQLPLAMPRSDARQNLLDAITCATAGFSPPHVQLEEVAVCFGGKLLRANRTRKTSATIYSAFDSPEYPALARLGVGVEWKRDALLQFGNGNGGGSSTTAYTPRMKLETNVIRVPIVPGCDPRKAYGDLYARGVRGIVLEAFGVGNMPGPGKGTHWVSWLRGQHRRGMRLVLTSQCESGDLHPELYATGSSVVEMGVTSGPMMTPECAVVKLMLCLAHPDLPLGQPIAGEL</sequence>
<dbReference type="CDD" id="cd08963">
    <property type="entry name" value="L-asparaginase_I"/>
    <property type="match status" value="1"/>
</dbReference>
<evidence type="ECO:0000313" key="8">
    <source>
        <dbReference type="Proteomes" id="UP000001876"/>
    </source>
</evidence>
<evidence type="ECO:0000256" key="3">
    <source>
        <dbReference type="PIRSR" id="PIRSR001220-2"/>
    </source>
</evidence>
<keyword evidence="8" id="KW-1185">Reference proteome</keyword>
<feature type="active site" evidence="4">
    <location>
        <position position="176"/>
    </location>
</feature>
<dbReference type="InterPro" id="IPR006034">
    <property type="entry name" value="Asparaginase/glutaminase-like"/>
</dbReference>
<dbReference type="OrthoDB" id="542841at2759"/>
<dbReference type="InterPro" id="IPR027473">
    <property type="entry name" value="L-asparaginase_C"/>
</dbReference>
<evidence type="ECO:0000256" key="1">
    <source>
        <dbReference type="ARBA" id="ARBA00012920"/>
    </source>
</evidence>
<dbReference type="RefSeq" id="XP_003055370.1">
    <property type="nucleotide sequence ID" value="XM_003055324.1"/>
</dbReference>
<dbReference type="PANTHER" id="PTHR11707:SF28">
    <property type="entry name" value="60 KDA LYSOPHOSPHOLIPASE"/>
    <property type="match status" value="1"/>
</dbReference>
<dbReference type="STRING" id="564608.C1MGS2"/>
<protein>
    <recommendedName>
        <fullName evidence="1">asparaginase</fullName>
        <ecNumber evidence="1">3.5.1.1</ecNumber>
    </recommendedName>
</protein>
<dbReference type="PROSITE" id="PS51732">
    <property type="entry name" value="ASN_GLN_ASE_3"/>
    <property type="match status" value="1"/>
</dbReference>
<dbReference type="InterPro" id="IPR027475">
    <property type="entry name" value="Asparaginase/glutaminase_AS2"/>
</dbReference>
<evidence type="ECO:0000259" key="5">
    <source>
        <dbReference type="Pfam" id="PF00710"/>
    </source>
</evidence>